<evidence type="ECO:0000256" key="1">
    <source>
        <dbReference type="ARBA" id="ARBA00007734"/>
    </source>
</evidence>
<gene>
    <name evidence="3" type="ORF">IX84_01605</name>
</gene>
<sequence>MNSRHLQYLNIALAAFLGIAIFTSTDEPEGQPSYRPDKDIPQVVKPVDLNREFDFAGELLPMDNFDVRERLDRELLVNTYWHSSTLLNLKNAYKFFPMIEQKLAEAGIPEDFKYLAVAESSLRNVVSPAGARGLWQIMSATAREHGLEVSNEVDERYHYEKATEAACKVLKQYHRSFGTWTMAAAAYNAGYGNIKDEIETQRAETYYDLNLNAETARYIFRLVAIKEILSRPDEFGFYLEDEDGYPPLDDYEPIVVSETINNLGDFALEQGTTYRMLKVYNPWLLDSRLTVRPGQEYEIRVPK</sequence>
<reference evidence="3 4" key="1">
    <citation type="journal article" date="2014" name="Int. J. Syst. Evol. Microbiol.">
        <title>Phaeodactylibacter xiamenensis gen. nov., sp. nov., a member of the family Saprospiraceae isolated from the marine alga Phaeodactylum tricornutum.</title>
        <authorList>
            <person name="Chen Z.Jr."/>
            <person name="Lei X."/>
            <person name="Lai Q."/>
            <person name="Li Y."/>
            <person name="Zhang B."/>
            <person name="Zhang J."/>
            <person name="Zhang H."/>
            <person name="Yang L."/>
            <person name="Zheng W."/>
            <person name="Tian Y."/>
            <person name="Yu Z."/>
            <person name="Xu H.Jr."/>
            <person name="Zheng T."/>
        </authorList>
    </citation>
    <scope>NUCLEOTIDE SEQUENCE [LARGE SCALE GENOMIC DNA]</scope>
    <source>
        <strain evidence="3 4">KD52</strain>
    </source>
</reference>
<feature type="domain" description="Transglycosylase SLT" evidence="2">
    <location>
        <begin position="102"/>
        <end position="206"/>
    </location>
</feature>
<dbReference type="SUPFAM" id="SSF53955">
    <property type="entry name" value="Lysozyme-like"/>
    <property type="match status" value="1"/>
</dbReference>
<proteinExistence type="inferred from homology"/>
<dbReference type="InterPro" id="IPR023346">
    <property type="entry name" value="Lysozyme-like_dom_sf"/>
</dbReference>
<protein>
    <submittedName>
        <fullName evidence="3">Murein transglycosylase</fullName>
    </submittedName>
</protein>
<dbReference type="CDD" id="cd16894">
    <property type="entry name" value="MltD-like"/>
    <property type="match status" value="1"/>
</dbReference>
<dbReference type="InterPro" id="IPR008258">
    <property type="entry name" value="Transglycosylase_SLT_dom_1"/>
</dbReference>
<evidence type="ECO:0000313" key="4">
    <source>
        <dbReference type="Proteomes" id="UP000029736"/>
    </source>
</evidence>
<comment type="similarity">
    <text evidence="1">Belongs to the transglycosylase Slt family.</text>
</comment>
<comment type="caution">
    <text evidence="3">The sequence shown here is derived from an EMBL/GenBank/DDBJ whole genome shotgun (WGS) entry which is preliminary data.</text>
</comment>
<evidence type="ECO:0000313" key="3">
    <source>
        <dbReference type="EMBL" id="KGE89749.1"/>
    </source>
</evidence>
<accession>A0A098SB06</accession>
<dbReference type="Proteomes" id="UP000029736">
    <property type="component" value="Unassembled WGS sequence"/>
</dbReference>
<dbReference type="EMBL" id="JPOS01000003">
    <property type="protein sequence ID" value="KGE89749.1"/>
    <property type="molecule type" value="Genomic_DNA"/>
</dbReference>
<organism evidence="3 4">
    <name type="scientific">Phaeodactylibacter xiamenensis</name>
    <dbReference type="NCBI Taxonomy" id="1524460"/>
    <lineage>
        <taxon>Bacteria</taxon>
        <taxon>Pseudomonadati</taxon>
        <taxon>Bacteroidota</taxon>
        <taxon>Saprospiria</taxon>
        <taxon>Saprospirales</taxon>
        <taxon>Haliscomenobacteraceae</taxon>
        <taxon>Phaeodactylibacter</taxon>
    </lineage>
</organism>
<keyword evidence="4" id="KW-1185">Reference proteome</keyword>
<dbReference type="Gene3D" id="1.10.530.10">
    <property type="match status" value="1"/>
</dbReference>
<dbReference type="PANTHER" id="PTHR37423:SF2">
    <property type="entry name" value="MEMBRANE-BOUND LYTIC MUREIN TRANSGLYCOSYLASE C"/>
    <property type="match status" value="1"/>
</dbReference>
<dbReference type="Pfam" id="PF01464">
    <property type="entry name" value="SLT"/>
    <property type="match status" value="1"/>
</dbReference>
<dbReference type="PANTHER" id="PTHR37423">
    <property type="entry name" value="SOLUBLE LYTIC MUREIN TRANSGLYCOSYLASE-RELATED"/>
    <property type="match status" value="1"/>
</dbReference>
<dbReference type="RefSeq" id="WP_044215963.1">
    <property type="nucleotide sequence ID" value="NZ_JBKAGJ010000005.1"/>
</dbReference>
<evidence type="ECO:0000259" key="2">
    <source>
        <dbReference type="Pfam" id="PF01464"/>
    </source>
</evidence>
<dbReference type="AlphaFoldDB" id="A0A098SB06"/>
<dbReference type="OrthoDB" id="9815002at2"/>
<name>A0A098SB06_9BACT</name>
<dbReference type="STRING" id="1524460.IX84_01605"/>